<protein>
    <submittedName>
        <fullName evidence="2">Uncharacterized protein</fullName>
    </submittedName>
</protein>
<reference evidence="3" key="1">
    <citation type="submission" date="2013-08" db="EMBL/GenBank/DDBJ databases">
        <title>Genome sequencing of Arenimonas donghaensis.</title>
        <authorList>
            <person name="Chen F."/>
            <person name="Wang G."/>
        </authorList>
    </citation>
    <scope>NUCLEOTIDE SEQUENCE [LARGE SCALE GENOMIC DNA]</scope>
    <source>
        <strain evidence="3">HO3-R19</strain>
    </source>
</reference>
<dbReference type="Proteomes" id="UP000029085">
    <property type="component" value="Unassembled WGS sequence"/>
</dbReference>
<feature type="transmembrane region" description="Helical" evidence="1">
    <location>
        <begin position="44"/>
        <end position="63"/>
    </location>
</feature>
<comment type="caution">
    <text evidence="2">The sequence shown here is derived from an EMBL/GenBank/DDBJ whole genome shotgun (WGS) entry which is preliminary data.</text>
</comment>
<proteinExistence type="predicted"/>
<feature type="transmembrane region" description="Helical" evidence="1">
    <location>
        <begin position="6"/>
        <end position="24"/>
    </location>
</feature>
<evidence type="ECO:0000256" key="1">
    <source>
        <dbReference type="SAM" id="Phobius"/>
    </source>
</evidence>
<sequence>MEDAMPLSNWLFLAAGLLAALGLLPWLRPRRTRRRGSRGGFGRFLGAVALLLALALAGLGGLLRQYHWLTADVPVATISLRQLGSQRFEATLVRPGQAERHFEILGDEWQLDARVIRWTLPGQLAGMRPVYRFERLSGRYGDPKQELVAQRSVHDLREGWDFWEFRQRWLAGLPVADARWGSAAYLPMLDGATYEVSLNPRGGLVAKPADPRTELLLQQAGW</sequence>
<keyword evidence="3" id="KW-1185">Reference proteome</keyword>
<keyword evidence="1" id="KW-0812">Transmembrane</keyword>
<keyword evidence="1" id="KW-0472">Membrane</keyword>
<keyword evidence="1" id="KW-1133">Transmembrane helix</keyword>
<name>A0A087MKZ4_9GAMM</name>
<gene>
    <name evidence="2" type="ORF">N788_09170</name>
</gene>
<evidence type="ECO:0000313" key="3">
    <source>
        <dbReference type="Proteomes" id="UP000029085"/>
    </source>
</evidence>
<dbReference type="AlphaFoldDB" id="A0A087MKZ4"/>
<dbReference type="STRING" id="1121014.N788_09170"/>
<dbReference type="PATRIC" id="fig|1121014.3.peg.595"/>
<reference evidence="2 3" key="2">
    <citation type="journal article" date="2015" name="Stand. Genomic Sci.">
        <title>High quality draft genomic sequence of Arenimonas donghaensis DSM 18148(T).</title>
        <authorList>
            <person name="Chen F."/>
            <person name="Wang H."/>
            <person name="Cao Y."/>
            <person name="Li X."/>
            <person name="Wang G."/>
        </authorList>
    </citation>
    <scope>NUCLEOTIDE SEQUENCE [LARGE SCALE GENOMIC DNA]</scope>
    <source>
        <strain evidence="2 3">HO3-R19</strain>
    </source>
</reference>
<accession>A0A087MKZ4</accession>
<evidence type="ECO:0000313" key="2">
    <source>
        <dbReference type="EMBL" id="KFL37547.1"/>
    </source>
</evidence>
<organism evidence="2 3">
    <name type="scientific">Arenimonas donghaensis DSM 18148 = HO3-R19</name>
    <dbReference type="NCBI Taxonomy" id="1121014"/>
    <lineage>
        <taxon>Bacteria</taxon>
        <taxon>Pseudomonadati</taxon>
        <taxon>Pseudomonadota</taxon>
        <taxon>Gammaproteobacteria</taxon>
        <taxon>Lysobacterales</taxon>
        <taxon>Lysobacteraceae</taxon>
        <taxon>Arenimonas</taxon>
    </lineage>
</organism>
<dbReference type="EMBL" id="AVCJ01000002">
    <property type="protein sequence ID" value="KFL37547.1"/>
    <property type="molecule type" value="Genomic_DNA"/>
</dbReference>